<dbReference type="SUPFAM" id="SSF51430">
    <property type="entry name" value="NAD(P)-linked oxidoreductase"/>
    <property type="match status" value="1"/>
</dbReference>
<evidence type="ECO:0000256" key="1">
    <source>
        <dbReference type="ARBA" id="ARBA00023002"/>
    </source>
</evidence>
<sequence>MAFRVSVRFQLGGGIRARGIKKASEVPRAWPVRGFRCYAGPSEPKLSLGSSGVLVSPLGIGTRRWGDVQEGFGSFFDEERLSLVFEAAVASGCNFFDTDEIYGYQSLQKGQQAEQVLGRQKALWSHPSRPEIVIGTKYCPLPWANSFVGGPVRSGRASMLPALRASMQRLSTEQVDLWQIQNPIEDFNEGFVAGRASARRSSRGSSKRSECATSARRSWRRPSRSPRSTGCRSRATR</sequence>
<proteinExistence type="predicted"/>
<dbReference type="EMBL" id="GBEZ01027075">
    <property type="protein sequence ID" value="JAC60194.1"/>
    <property type="molecule type" value="Transcribed_RNA"/>
</dbReference>
<dbReference type="PANTHER" id="PTHR43364:SF4">
    <property type="entry name" value="NAD(P)-LINKED OXIDOREDUCTASE SUPERFAMILY PROTEIN"/>
    <property type="match status" value="1"/>
</dbReference>
<dbReference type="Pfam" id="PF00248">
    <property type="entry name" value="Aldo_ket_red"/>
    <property type="match status" value="1"/>
</dbReference>
<feature type="domain" description="NADP-dependent oxidoreductase" evidence="3">
    <location>
        <begin position="57"/>
        <end position="187"/>
    </location>
</feature>
<feature type="compositionally biased region" description="Low complexity" evidence="2">
    <location>
        <begin position="225"/>
        <end position="237"/>
    </location>
</feature>
<dbReference type="InterPro" id="IPR050523">
    <property type="entry name" value="AKR_Detox_Biosynth"/>
</dbReference>
<evidence type="ECO:0000313" key="4">
    <source>
        <dbReference type="EMBL" id="JAC60194.1"/>
    </source>
</evidence>
<evidence type="ECO:0000313" key="5">
    <source>
        <dbReference type="EMBL" id="JAC68093.1"/>
    </source>
</evidence>
<gene>
    <name evidence="4" type="ORF">TSPGSL018_29561</name>
    <name evidence="5" type="ORF">TSPGSL018_9549</name>
</gene>
<reference evidence="4" key="1">
    <citation type="submission" date="2014-05" db="EMBL/GenBank/DDBJ databases">
        <title>The transcriptome of the halophilic microalga Tetraselmis sp. GSL018 isolated from the Great Salt Lake, Utah.</title>
        <authorList>
            <person name="Jinkerson R.E."/>
            <person name="D'Adamo S."/>
            <person name="Posewitz M.C."/>
        </authorList>
    </citation>
    <scope>NUCLEOTIDE SEQUENCE</scope>
    <source>
        <strain evidence="4">GSL018</strain>
    </source>
</reference>
<dbReference type="Gene3D" id="3.20.20.100">
    <property type="entry name" value="NADP-dependent oxidoreductase domain"/>
    <property type="match status" value="1"/>
</dbReference>
<accession>A0A061QP55</accession>
<feature type="region of interest" description="Disordered" evidence="2">
    <location>
        <begin position="198"/>
        <end position="237"/>
    </location>
</feature>
<dbReference type="InterPro" id="IPR023210">
    <property type="entry name" value="NADP_OxRdtase_dom"/>
</dbReference>
<protein>
    <submittedName>
        <fullName evidence="4">Aldo keto reductase</fullName>
    </submittedName>
</protein>
<evidence type="ECO:0000259" key="3">
    <source>
        <dbReference type="Pfam" id="PF00248"/>
    </source>
</evidence>
<organism evidence="4">
    <name type="scientific">Tetraselmis sp. GSL018</name>
    <dbReference type="NCBI Taxonomy" id="582737"/>
    <lineage>
        <taxon>Eukaryota</taxon>
        <taxon>Viridiplantae</taxon>
        <taxon>Chlorophyta</taxon>
        <taxon>core chlorophytes</taxon>
        <taxon>Chlorodendrophyceae</taxon>
        <taxon>Chlorodendrales</taxon>
        <taxon>Chlorodendraceae</taxon>
        <taxon>Tetraselmis</taxon>
    </lineage>
</organism>
<name>A0A061QP55_9CHLO</name>
<keyword evidence="1" id="KW-0560">Oxidoreductase</keyword>
<dbReference type="PANTHER" id="PTHR43364">
    <property type="entry name" value="NADH-SPECIFIC METHYLGLYOXAL REDUCTASE-RELATED"/>
    <property type="match status" value="1"/>
</dbReference>
<dbReference type="EMBL" id="GBEZ01018334">
    <property type="protein sequence ID" value="JAC68093.1"/>
    <property type="molecule type" value="Transcribed_RNA"/>
</dbReference>
<dbReference type="InterPro" id="IPR036812">
    <property type="entry name" value="NAD(P)_OxRdtase_dom_sf"/>
</dbReference>
<dbReference type="GO" id="GO:0016491">
    <property type="term" value="F:oxidoreductase activity"/>
    <property type="evidence" value="ECO:0007669"/>
    <property type="project" value="UniProtKB-KW"/>
</dbReference>
<evidence type="ECO:0000256" key="2">
    <source>
        <dbReference type="SAM" id="MobiDB-lite"/>
    </source>
</evidence>
<dbReference type="AlphaFoldDB" id="A0A061QP55"/>